<accession>A0A2P5AAP4</accession>
<keyword evidence="2" id="KW-1185">Reference proteome</keyword>
<reference evidence="2" key="1">
    <citation type="submission" date="2016-06" db="EMBL/GenBank/DDBJ databases">
        <title>Parallel loss of symbiosis genes in relatives of nitrogen-fixing non-legume Parasponia.</title>
        <authorList>
            <person name="Van Velzen R."/>
            <person name="Holmer R."/>
            <person name="Bu F."/>
            <person name="Rutten L."/>
            <person name="Van Zeijl A."/>
            <person name="Liu W."/>
            <person name="Santuari L."/>
            <person name="Cao Q."/>
            <person name="Sharma T."/>
            <person name="Shen D."/>
            <person name="Roswanjaya Y."/>
            <person name="Wardhani T."/>
            <person name="Kalhor M.S."/>
            <person name="Jansen J."/>
            <person name="Van den Hoogen J."/>
            <person name="Gungor B."/>
            <person name="Hartog M."/>
            <person name="Hontelez J."/>
            <person name="Verver J."/>
            <person name="Yang W.-C."/>
            <person name="Schijlen E."/>
            <person name="Repin R."/>
            <person name="Schilthuizen M."/>
            <person name="Schranz E."/>
            <person name="Heidstra R."/>
            <person name="Miyata K."/>
            <person name="Fedorova E."/>
            <person name="Kohlen W."/>
            <person name="Bisseling T."/>
            <person name="Smit S."/>
            <person name="Geurts R."/>
        </authorList>
    </citation>
    <scope>NUCLEOTIDE SEQUENCE [LARGE SCALE GENOMIC DNA]</scope>
    <source>
        <strain evidence="2">cv. RG33-2</strain>
    </source>
</reference>
<name>A0A2P5AAP4_TREOI</name>
<sequence length="76" mass="7901">SSSSSSAMDDTSLGSYGLRGQVLCEFGSIALTGSISVADDLFLDAHIKLMKLSTHLERPHVSKVLNSGSKGCEGEA</sequence>
<feature type="non-terminal residue" evidence="1">
    <location>
        <position position="1"/>
    </location>
</feature>
<protein>
    <submittedName>
        <fullName evidence="1">Uncharacterized protein</fullName>
    </submittedName>
</protein>
<evidence type="ECO:0000313" key="2">
    <source>
        <dbReference type="Proteomes" id="UP000237000"/>
    </source>
</evidence>
<dbReference type="Proteomes" id="UP000237000">
    <property type="component" value="Unassembled WGS sequence"/>
</dbReference>
<dbReference type="AlphaFoldDB" id="A0A2P5AAP4"/>
<dbReference type="EMBL" id="JXTC01001001">
    <property type="protein sequence ID" value="PON33574.1"/>
    <property type="molecule type" value="Genomic_DNA"/>
</dbReference>
<gene>
    <name evidence="1" type="ORF">TorRG33x02_354730</name>
</gene>
<comment type="caution">
    <text evidence="1">The sequence shown here is derived from an EMBL/GenBank/DDBJ whole genome shotgun (WGS) entry which is preliminary data.</text>
</comment>
<proteinExistence type="predicted"/>
<evidence type="ECO:0000313" key="1">
    <source>
        <dbReference type="EMBL" id="PON33574.1"/>
    </source>
</evidence>
<dbReference type="InParanoid" id="A0A2P5AAP4"/>
<dbReference type="OrthoDB" id="667051at2759"/>
<organism evidence="1 2">
    <name type="scientific">Trema orientale</name>
    <name type="common">Charcoal tree</name>
    <name type="synonym">Celtis orientalis</name>
    <dbReference type="NCBI Taxonomy" id="63057"/>
    <lineage>
        <taxon>Eukaryota</taxon>
        <taxon>Viridiplantae</taxon>
        <taxon>Streptophyta</taxon>
        <taxon>Embryophyta</taxon>
        <taxon>Tracheophyta</taxon>
        <taxon>Spermatophyta</taxon>
        <taxon>Magnoliopsida</taxon>
        <taxon>eudicotyledons</taxon>
        <taxon>Gunneridae</taxon>
        <taxon>Pentapetalae</taxon>
        <taxon>rosids</taxon>
        <taxon>fabids</taxon>
        <taxon>Rosales</taxon>
        <taxon>Cannabaceae</taxon>
        <taxon>Trema</taxon>
    </lineage>
</organism>